<protein>
    <submittedName>
        <fullName evidence="4">3-deoxy-7-phosphoheptulonate synthase</fullName>
        <ecNumber evidence="4">2.5.1.54</ecNumber>
    </submittedName>
</protein>
<accession>A0A932GNW2</accession>
<comment type="caution">
    <text evidence="4">The sequence shown here is derived from an EMBL/GenBank/DDBJ whole genome shotgun (WGS) entry which is preliminary data.</text>
</comment>
<evidence type="ECO:0000259" key="2">
    <source>
        <dbReference type="Pfam" id="PF00793"/>
    </source>
</evidence>
<keyword evidence="1 4" id="KW-0808">Transferase</keyword>
<gene>
    <name evidence="4" type="primary">aroF</name>
    <name evidence="4" type="ORF">HYY65_05450</name>
</gene>
<dbReference type="EMBL" id="JACPSX010000097">
    <property type="protein sequence ID" value="MBI3014502.1"/>
    <property type="molecule type" value="Genomic_DNA"/>
</dbReference>
<dbReference type="NCBIfam" id="TIGR01361">
    <property type="entry name" value="DAHP_synth_Bsub"/>
    <property type="match status" value="1"/>
</dbReference>
<dbReference type="InterPro" id="IPR052899">
    <property type="entry name" value="Class-I_DAHP_synthase"/>
</dbReference>
<evidence type="ECO:0000256" key="1">
    <source>
        <dbReference type="ARBA" id="ARBA00022679"/>
    </source>
</evidence>
<dbReference type="GO" id="GO:0016832">
    <property type="term" value="F:aldehyde-lyase activity"/>
    <property type="evidence" value="ECO:0007669"/>
    <property type="project" value="InterPro"/>
</dbReference>
<proteinExistence type="predicted"/>
<feature type="domain" description="DAHP synthase ferredoxin-like" evidence="3">
    <location>
        <begin position="1"/>
        <end position="68"/>
    </location>
</feature>
<dbReference type="SUPFAM" id="SSF51569">
    <property type="entry name" value="Aldolase"/>
    <property type="match status" value="1"/>
</dbReference>
<organism evidence="4 5">
    <name type="scientific">Tectimicrobiota bacterium</name>
    <dbReference type="NCBI Taxonomy" id="2528274"/>
    <lineage>
        <taxon>Bacteria</taxon>
        <taxon>Pseudomonadati</taxon>
        <taxon>Nitrospinota/Tectimicrobiota group</taxon>
        <taxon>Candidatus Tectimicrobiota</taxon>
    </lineage>
</organism>
<dbReference type="PANTHER" id="PTHR43018:SF3">
    <property type="entry name" value="CARBOXYSOME FORMATION PROTEIN"/>
    <property type="match status" value="1"/>
</dbReference>
<feature type="domain" description="DAHP synthetase I/KDSA" evidence="2">
    <location>
        <begin position="88"/>
        <end position="327"/>
    </location>
</feature>
<dbReference type="Gene3D" id="3.20.20.70">
    <property type="entry name" value="Aldolase class I"/>
    <property type="match status" value="1"/>
</dbReference>
<dbReference type="InterPro" id="IPR006218">
    <property type="entry name" value="DAHP1/KDSA"/>
</dbReference>
<dbReference type="Pfam" id="PF18152">
    <property type="entry name" value="DAHP_snth_FXD"/>
    <property type="match status" value="1"/>
</dbReference>
<dbReference type="GO" id="GO:0009073">
    <property type="term" value="P:aromatic amino acid family biosynthetic process"/>
    <property type="evidence" value="ECO:0007669"/>
    <property type="project" value="InterPro"/>
</dbReference>
<dbReference type="PANTHER" id="PTHR43018">
    <property type="entry name" value="PHOSPHO-2-DEHYDRO-3-DEOXYHEPTONATE ALDOLASE"/>
    <property type="match status" value="1"/>
</dbReference>
<dbReference type="InterPro" id="IPR013785">
    <property type="entry name" value="Aldolase_TIM"/>
</dbReference>
<sequence>MIIVMKGKSTDAQVEEVIGRGKAMGYNTHLIRGVEKTVIGAVGDERGKAQLQALISMPGVESVVPILKPYKLGGRQFKSEGTVISVGGVKIGGPEVVVMAGPCSVESREQVLETARVVKAHGAHILRGGAFKPRTSPYAFQGMAEEGLRILAEAREETGLPIITEVMNPEEVDLVNAYADILQVGARNVQNFSLLKRLGRVSKPVFLKRGMMTTIQEFLMSAEYILSEGNPNVILCERGIRTFETATRNSLDISSVPVLKEETHLPVIVDPSHATGNWRYVIPMAKAAIAAGADGIMVEVHPRPEEAFSDGPQSLKPSKFEKLMVELQPFIEAAGRVLHGVPAR</sequence>
<dbReference type="AlphaFoldDB" id="A0A932GNW2"/>
<name>A0A932GNW2_UNCTE</name>
<dbReference type="NCBIfam" id="NF006421">
    <property type="entry name" value="PRK08673.1"/>
    <property type="match status" value="1"/>
</dbReference>
<dbReference type="Pfam" id="PF00793">
    <property type="entry name" value="DAHP_synth_1"/>
    <property type="match status" value="1"/>
</dbReference>
<evidence type="ECO:0000313" key="4">
    <source>
        <dbReference type="EMBL" id="MBI3014502.1"/>
    </source>
</evidence>
<reference evidence="4" key="1">
    <citation type="submission" date="2020-07" db="EMBL/GenBank/DDBJ databases">
        <title>Huge and variable diversity of episymbiotic CPR bacteria and DPANN archaea in groundwater ecosystems.</title>
        <authorList>
            <person name="He C.Y."/>
            <person name="Keren R."/>
            <person name="Whittaker M."/>
            <person name="Farag I.F."/>
            <person name="Doudna J."/>
            <person name="Cate J.H.D."/>
            <person name="Banfield J.F."/>
        </authorList>
    </citation>
    <scope>NUCLEOTIDE SEQUENCE</scope>
    <source>
        <strain evidence="4">NC_groundwater_717_Ag_S-0.2um_59_8</strain>
    </source>
</reference>
<dbReference type="NCBIfam" id="NF009239">
    <property type="entry name" value="PRK12595.1"/>
    <property type="match status" value="1"/>
</dbReference>
<evidence type="ECO:0000313" key="5">
    <source>
        <dbReference type="Proteomes" id="UP000741360"/>
    </source>
</evidence>
<dbReference type="InterPro" id="IPR041071">
    <property type="entry name" value="DAHP_snth_FXD"/>
</dbReference>
<dbReference type="GO" id="GO:0003849">
    <property type="term" value="F:3-deoxy-7-phosphoheptulonate synthase activity"/>
    <property type="evidence" value="ECO:0007669"/>
    <property type="project" value="UniProtKB-EC"/>
</dbReference>
<evidence type="ECO:0000259" key="3">
    <source>
        <dbReference type="Pfam" id="PF18152"/>
    </source>
</evidence>
<dbReference type="InterPro" id="IPR006268">
    <property type="entry name" value="DAHP_syn_2"/>
</dbReference>
<dbReference type="Proteomes" id="UP000741360">
    <property type="component" value="Unassembled WGS sequence"/>
</dbReference>
<dbReference type="EC" id="2.5.1.54" evidence="4"/>
<dbReference type="Gene3D" id="3.30.70.1140">
    <property type="entry name" value="Phospho-2-dehydro-3-deoxyheptonate aldolase, domain 1"/>
    <property type="match status" value="1"/>
</dbReference>